<evidence type="ECO:0000313" key="5">
    <source>
        <dbReference type="Proteomes" id="UP000039865"/>
    </source>
</evidence>
<keyword evidence="5" id="KW-1185">Reference proteome</keyword>
<name>A0A078B3A8_STYLE</name>
<feature type="active site" description="Charge relay system" evidence="1">
    <location>
        <position position="234"/>
    </location>
</feature>
<dbReference type="InterPro" id="IPR052096">
    <property type="entry name" value="Endocannabinoid_amidase"/>
</dbReference>
<dbReference type="GO" id="GO:0017064">
    <property type="term" value="F:fatty acid amide hydrolase activity"/>
    <property type="evidence" value="ECO:0007669"/>
    <property type="project" value="TreeGrafter"/>
</dbReference>
<dbReference type="Gene3D" id="3.90.1300.10">
    <property type="entry name" value="Amidase signature (AS) domain"/>
    <property type="match status" value="1"/>
</dbReference>
<dbReference type="Pfam" id="PF01425">
    <property type="entry name" value="Amidase"/>
    <property type="match status" value="1"/>
</dbReference>
<dbReference type="Proteomes" id="UP000039865">
    <property type="component" value="Unassembled WGS sequence"/>
</dbReference>
<dbReference type="GO" id="GO:0009062">
    <property type="term" value="P:fatty acid catabolic process"/>
    <property type="evidence" value="ECO:0007669"/>
    <property type="project" value="TreeGrafter"/>
</dbReference>
<dbReference type="InParanoid" id="A0A078B3A8"/>
<dbReference type="OMA" id="AQVATNC"/>
<feature type="domain" description="Amidase" evidence="3">
    <location>
        <begin position="98"/>
        <end position="586"/>
    </location>
</feature>
<dbReference type="OrthoDB" id="421993at2759"/>
<proteinExistence type="predicted"/>
<protein>
    <submittedName>
        <fullName evidence="4">Amidase family protein</fullName>
    </submittedName>
</protein>
<evidence type="ECO:0000313" key="4">
    <source>
        <dbReference type="EMBL" id="CDW88919.1"/>
    </source>
</evidence>
<gene>
    <name evidence="4" type="primary">Contig18164.g19306</name>
    <name evidence="4" type="ORF">STYLEM_18044</name>
</gene>
<dbReference type="GO" id="GO:0004040">
    <property type="term" value="F:amidase activity"/>
    <property type="evidence" value="ECO:0007669"/>
    <property type="project" value="TreeGrafter"/>
</dbReference>
<dbReference type="InterPro" id="IPR036928">
    <property type="entry name" value="AS_sf"/>
</dbReference>
<dbReference type="EMBL" id="CCKQ01017037">
    <property type="protein sequence ID" value="CDW88919.1"/>
    <property type="molecule type" value="Genomic_DNA"/>
</dbReference>
<reference evidence="4 5" key="1">
    <citation type="submission" date="2014-06" db="EMBL/GenBank/DDBJ databases">
        <authorList>
            <person name="Swart Estienne"/>
        </authorList>
    </citation>
    <scope>NUCLEOTIDE SEQUENCE [LARGE SCALE GENOMIC DNA]</scope>
    <source>
        <strain evidence="4 5">130c</strain>
    </source>
</reference>
<dbReference type="PANTHER" id="PTHR45847">
    <property type="entry name" value="FATTY ACID AMIDE HYDROLASE"/>
    <property type="match status" value="1"/>
</dbReference>
<dbReference type="PIRSF" id="PIRSF001221">
    <property type="entry name" value="Amidase_fungi"/>
    <property type="match status" value="1"/>
</dbReference>
<keyword evidence="2" id="KW-0472">Membrane</keyword>
<sequence length="609" mass="69454">MLDCILNILDKDINVLSCAKQVLCYLVPIYFSYILLSYIYSTYRISQNTKKALLHRVQRDARKFDFPLVDDTKKKLILNSSIETLRKLQIEQKIKSEDIVSVFSQRCYTIGRELNLITEEFYDSALEIARKKDKMLGDALKNNDLSKIGPLHGIPFSVKDQIHVKGIRSTVGCGYLVDNFNPDDSSIVQVLREQGGIPFVKTNCPQMTLYLQSENYMFGNANNPYDQTRTCGGSSGGEGGVSATRCSPFGIGTDVLGSIRCPALFNGVFGFRSTPQRMSWQGCSLPMPYGITDQWFIAPVPGPLATRAEDIAYVTKNLINDKMFFRDKNLSPITYSEEEFQSCLKKKYKIAYFDDLGISSSSFPNKRAVNIAKQKLKELGHELVPLKISLEDHKRMKIIIYKSLYNCYIERMSKLFNNKYEKILKEMAFNLFFIRQGTIVKKIIVFLVSLISKRAAEVMSQAKKYEISDLDELYMEKVQLMKELNNMIDDMKIDAIICPGFALPAYTNKECELMGLQMDFFNVPNFLQFPVGVIPVTEVMEGEDIDFVDSYNDIITSSFKRALKGSKGMPVGIQIATPKWKDEQCLAIMKILDDAIKFRKTPEKYFKHE</sequence>
<organism evidence="4 5">
    <name type="scientific">Stylonychia lemnae</name>
    <name type="common">Ciliate</name>
    <dbReference type="NCBI Taxonomy" id="5949"/>
    <lineage>
        <taxon>Eukaryota</taxon>
        <taxon>Sar</taxon>
        <taxon>Alveolata</taxon>
        <taxon>Ciliophora</taxon>
        <taxon>Intramacronucleata</taxon>
        <taxon>Spirotrichea</taxon>
        <taxon>Stichotrichia</taxon>
        <taxon>Sporadotrichida</taxon>
        <taxon>Oxytrichidae</taxon>
        <taxon>Stylonychinae</taxon>
        <taxon>Stylonychia</taxon>
    </lineage>
</organism>
<dbReference type="AlphaFoldDB" id="A0A078B3A8"/>
<feature type="active site" description="Acyl-ester intermediate" evidence="1">
    <location>
        <position position="258"/>
    </location>
</feature>
<keyword evidence="2" id="KW-0812">Transmembrane</keyword>
<feature type="transmembrane region" description="Helical" evidence="2">
    <location>
        <begin position="22"/>
        <end position="40"/>
    </location>
</feature>
<evidence type="ECO:0000259" key="3">
    <source>
        <dbReference type="Pfam" id="PF01425"/>
    </source>
</evidence>
<evidence type="ECO:0000256" key="1">
    <source>
        <dbReference type="PIRSR" id="PIRSR001221-1"/>
    </source>
</evidence>
<dbReference type="PANTHER" id="PTHR45847:SF6">
    <property type="entry name" value="FATTY ACID AMIDE HYDROLASE"/>
    <property type="match status" value="1"/>
</dbReference>
<dbReference type="InterPro" id="IPR023631">
    <property type="entry name" value="Amidase_dom"/>
</dbReference>
<feature type="active site" description="Charge relay system" evidence="1">
    <location>
        <position position="159"/>
    </location>
</feature>
<keyword evidence="2" id="KW-1133">Transmembrane helix</keyword>
<accession>A0A078B3A8</accession>
<evidence type="ECO:0000256" key="2">
    <source>
        <dbReference type="SAM" id="Phobius"/>
    </source>
</evidence>
<dbReference type="SUPFAM" id="SSF75304">
    <property type="entry name" value="Amidase signature (AS) enzymes"/>
    <property type="match status" value="1"/>
</dbReference>